<feature type="signal peptide" evidence="14">
    <location>
        <begin position="1"/>
        <end position="18"/>
    </location>
</feature>
<organism evidence="16 17">
    <name type="scientific">Leucocoprinus birnbaumii</name>
    <dbReference type="NCBI Taxonomy" id="56174"/>
    <lineage>
        <taxon>Eukaryota</taxon>
        <taxon>Fungi</taxon>
        <taxon>Dikarya</taxon>
        <taxon>Basidiomycota</taxon>
        <taxon>Agaricomycotina</taxon>
        <taxon>Agaricomycetes</taxon>
        <taxon>Agaricomycetidae</taxon>
        <taxon>Agaricales</taxon>
        <taxon>Agaricineae</taxon>
        <taxon>Agaricaceae</taxon>
        <taxon>Leucocoprinus</taxon>
    </lineage>
</organism>
<keyword evidence="4" id="KW-1003">Cell membrane</keyword>
<evidence type="ECO:0000259" key="15">
    <source>
        <dbReference type="PROSITE" id="PS52012"/>
    </source>
</evidence>
<dbReference type="PANTHER" id="PTHR37928:SF2">
    <property type="entry name" value="GPI ANCHORED CFEM DOMAIN PROTEIN (AFU_ORTHOLOGUE AFUA_6G10580)"/>
    <property type="match status" value="1"/>
</dbReference>
<evidence type="ECO:0000256" key="1">
    <source>
        <dbReference type="ARBA" id="ARBA00004609"/>
    </source>
</evidence>
<evidence type="ECO:0000256" key="6">
    <source>
        <dbReference type="ARBA" id="ARBA00022617"/>
    </source>
</evidence>
<evidence type="ECO:0000256" key="12">
    <source>
        <dbReference type="ARBA" id="ARBA00023180"/>
    </source>
</evidence>
<dbReference type="InterPro" id="IPR051735">
    <property type="entry name" value="CFEM_domain"/>
</dbReference>
<dbReference type="Pfam" id="PF05730">
    <property type="entry name" value="CFEM"/>
    <property type="match status" value="1"/>
</dbReference>
<keyword evidence="7" id="KW-0479">Metal-binding</keyword>
<keyword evidence="13" id="KW-0449">Lipoprotein</keyword>
<keyword evidence="12" id="KW-0325">Glycoprotein</keyword>
<keyword evidence="6" id="KW-0349">Heme</keyword>
<keyword evidence="8 14" id="KW-0732">Signal</keyword>
<evidence type="ECO:0000256" key="10">
    <source>
        <dbReference type="ARBA" id="ARBA00023136"/>
    </source>
</evidence>
<gene>
    <name evidence="16" type="ORF">NP233_g1468</name>
</gene>
<keyword evidence="11" id="KW-1015">Disulfide bond</keyword>
<evidence type="ECO:0000256" key="14">
    <source>
        <dbReference type="SAM" id="SignalP"/>
    </source>
</evidence>
<dbReference type="PANTHER" id="PTHR37928">
    <property type="entry name" value="CFEM DOMAIN PROTEIN (AFU_ORTHOLOGUE AFUA_6G14090)"/>
    <property type="match status" value="1"/>
</dbReference>
<feature type="domain" description="CFEM" evidence="15">
    <location>
        <begin position="1"/>
        <end position="115"/>
    </location>
</feature>
<dbReference type="GO" id="GO:0005886">
    <property type="term" value="C:plasma membrane"/>
    <property type="evidence" value="ECO:0007669"/>
    <property type="project" value="UniProtKB-SubCell"/>
</dbReference>
<evidence type="ECO:0000256" key="2">
    <source>
        <dbReference type="ARBA" id="ARBA00004613"/>
    </source>
</evidence>
<evidence type="ECO:0000256" key="3">
    <source>
        <dbReference type="ARBA" id="ARBA00010031"/>
    </source>
</evidence>
<evidence type="ECO:0000256" key="4">
    <source>
        <dbReference type="ARBA" id="ARBA00022475"/>
    </source>
</evidence>
<evidence type="ECO:0000256" key="13">
    <source>
        <dbReference type="ARBA" id="ARBA00023288"/>
    </source>
</evidence>
<feature type="chain" id="PRO_5042250292" description="CFEM domain-containing protein" evidence="14">
    <location>
        <begin position="19"/>
        <end position="162"/>
    </location>
</feature>
<name>A0AAD5YZM3_9AGAR</name>
<keyword evidence="5" id="KW-0964">Secreted</keyword>
<dbReference type="GO" id="GO:0005576">
    <property type="term" value="C:extracellular region"/>
    <property type="evidence" value="ECO:0007669"/>
    <property type="project" value="UniProtKB-SubCell"/>
</dbReference>
<comment type="similarity">
    <text evidence="3">Belongs to the RBT5 family.</text>
</comment>
<evidence type="ECO:0000256" key="5">
    <source>
        <dbReference type="ARBA" id="ARBA00022525"/>
    </source>
</evidence>
<keyword evidence="9" id="KW-0408">Iron</keyword>
<dbReference type="GO" id="GO:0046872">
    <property type="term" value="F:metal ion binding"/>
    <property type="evidence" value="ECO:0007669"/>
    <property type="project" value="UniProtKB-KW"/>
</dbReference>
<reference evidence="16" key="1">
    <citation type="submission" date="2022-07" db="EMBL/GenBank/DDBJ databases">
        <title>Genome Sequence of Leucocoprinus birnbaumii.</title>
        <authorList>
            <person name="Buettner E."/>
        </authorList>
    </citation>
    <scope>NUCLEOTIDE SEQUENCE</scope>
    <source>
        <strain evidence="16">VT141</strain>
    </source>
</reference>
<dbReference type="PROSITE" id="PS52012">
    <property type="entry name" value="CFEM"/>
    <property type="match status" value="1"/>
</dbReference>
<comment type="subcellular location">
    <subcellularLocation>
        <location evidence="1">Cell membrane</location>
        <topology evidence="1">Lipid-anchor</topology>
        <topology evidence="1">GPI-anchor</topology>
    </subcellularLocation>
    <subcellularLocation>
        <location evidence="2">Secreted</location>
    </subcellularLocation>
</comment>
<evidence type="ECO:0000313" key="16">
    <source>
        <dbReference type="EMBL" id="KAJ3574890.1"/>
    </source>
</evidence>
<dbReference type="AlphaFoldDB" id="A0AAD5YZM3"/>
<sequence length="162" mass="15665">MRFSLAVAVAALASTVSASLIARQDSLPQCALECLTTANFGNCSSTDDACLCRNQDFLNSSTTCIGQKCTGQDLENATAAARQLCLVVGVTLTSTPAGFPTLTGTLSNSAAATGTAPAASGSGSGSGAASAPAATPSNNAASANGVNTVASLAAFGLAALVL</sequence>
<evidence type="ECO:0000256" key="11">
    <source>
        <dbReference type="ARBA" id="ARBA00023157"/>
    </source>
</evidence>
<evidence type="ECO:0000256" key="9">
    <source>
        <dbReference type="ARBA" id="ARBA00023004"/>
    </source>
</evidence>
<evidence type="ECO:0000256" key="8">
    <source>
        <dbReference type="ARBA" id="ARBA00022729"/>
    </source>
</evidence>
<evidence type="ECO:0000313" key="17">
    <source>
        <dbReference type="Proteomes" id="UP001213000"/>
    </source>
</evidence>
<dbReference type="Proteomes" id="UP001213000">
    <property type="component" value="Unassembled WGS sequence"/>
</dbReference>
<dbReference type="EMBL" id="JANIEX010000054">
    <property type="protein sequence ID" value="KAJ3574890.1"/>
    <property type="molecule type" value="Genomic_DNA"/>
</dbReference>
<protein>
    <recommendedName>
        <fullName evidence="15">CFEM domain-containing protein</fullName>
    </recommendedName>
</protein>
<evidence type="ECO:0000256" key="7">
    <source>
        <dbReference type="ARBA" id="ARBA00022723"/>
    </source>
</evidence>
<keyword evidence="17" id="KW-1185">Reference proteome</keyword>
<dbReference type="InterPro" id="IPR008427">
    <property type="entry name" value="Extracellular_membr_CFEM_dom"/>
</dbReference>
<proteinExistence type="inferred from homology"/>
<keyword evidence="10" id="KW-0472">Membrane</keyword>
<accession>A0AAD5YZM3</accession>
<dbReference type="SMART" id="SM00747">
    <property type="entry name" value="CFEM"/>
    <property type="match status" value="1"/>
</dbReference>
<comment type="caution">
    <text evidence="16">The sequence shown here is derived from an EMBL/GenBank/DDBJ whole genome shotgun (WGS) entry which is preliminary data.</text>
</comment>